<proteinExistence type="predicted"/>
<protein>
    <submittedName>
        <fullName evidence="3">Regulatory protein YycH of two-component signal transduction system YycFG</fullName>
    </submittedName>
</protein>
<dbReference type="Proteomes" id="UP000531594">
    <property type="component" value="Unassembled WGS sequence"/>
</dbReference>
<dbReference type="Gene3D" id="3.10.450.310">
    <property type="match status" value="1"/>
</dbReference>
<dbReference type="InterPro" id="IPR042274">
    <property type="entry name" value="YycH/YycI_2"/>
</dbReference>
<keyword evidence="4" id="KW-1185">Reference proteome</keyword>
<keyword evidence="1" id="KW-0472">Membrane</keyword>
<dbReference type="Gene3D" id="3.30.310.160">
    <property type="entry name" value="YycH protein, domain 2"/>
    <property type="match status" value="1"/>
</dbReference>
<dbReference type="RefSeq" id="WP_184525480.1">
    <property type="nucleotide sequence ID" value="NZ_JACHGK010000006.1"/>
</dbReference>
<name>A0A7X0LVB2_9BACI</name>
<feature type="domain" description="Regulatory protein YycH" evidence="2">
    <location>
        <begin position="6"/>
        <end position="436"/>
    </location>
</feature>
<dbReference type="Pfam" id="PF07435">
    <property type="entry name" value="YycH"/>
    <property type="match status" value="1"/>
</dbReference>
<keyword evidence="1" id="KW-0812">Transmembrane</keyword>
<keyword evidence="1" id="KW-1133">Transmembrane helix</keyword>
<dbReference type="CDD" id="cd15787">
    <property type="entry name" value="YycH_N"/>
    <property type="match status" value="1"/>
</dbReference>
<comment type="caution">
    <text evidence="3">The sequence shown here is derived from an EMBL/GenBank/DDBJ whole genome shotgun (WGS) entry which is preliminary data.</text>
</comment>
<gene>
    <name evidence="3" type="ORF">HNR53_002057</name>
</gene>
<dbReference type="EMBL" id="JACHGK010000006">
    <property type="protein sequence ID" value="MBB6445438.1"/>
    <property type="molecule type" value="Genomic_DNA"/>
</dbReference>
<dbReference type="InterPro" id="IPR009996">
    <property type="entry name" value="YycH"/>
</dbReference>
<dbReference type="AlphaFoldDB" id="A0A7X0LVB2"/>
<feature type="transmembrane region" description="Helical" evidence="1">
    <location>
        <begin position="12"/>
        <end position="30"/>
    </location>
</feature>
<evidence type="ECO:0000256" key="1">
    <source>
        <dbReference type="SAM" id="Phobius"/>
    </source>
</evidence>
<evidence type="ECO:0000259" key="2">
    <source>
        <dbReference type="Pfam" id="PF07435"/>
    </source>
</evidence>
<evidence type="ECO:0000313" key="4">
    <source>
        <dbReference type="Proteomes" id="UP000531594"/>
    </source>
</evidence>
<accession>A0A7X0LVB2</accession>
<evidence type="ECO:0000313" key="3">
    <source>
        <dbReference type="EMBL" id="MBB6445438.1"/>
    </source>
</evidence>
<organism evidence="3 4">
    <name type="scientific">Bacillus benzoevorans</name>
    <dbReference type="NCBI Taxonomy" id="1456"/>
    <lineage>
        <taxon>Bacteria</taxon>
        <taxon>Bacillati</taxon>
        <taxon>Bacillota</taxon>
        <taxon>Bacilli</taxon>
        <taxon>Bacillales</taxon>
        <taxon>Bacillaceae</taxon>
        <taxon>Bacillus</taxon>
    </lineage>
</organism>
<reference evidence="3 4" key="1">
    <citation type="submission" date="2020-08" db="EMBL/GenBank/DDBJ databases">
        <title>Genomic Encyclopedia of Type Strains, Phase IV (KMG-IV): sequencing the most valuable type-strain genomes for metagenomic binning, comparative biology and taxonomic classification.</title>
        <authorList>
            <person name="Goeker M."/>
        </authorList>
    </citation>
    <scope>NUCLEOTIDE SEQUENCE [LARGE SCALE GENOMIC DNA]</scope>
    <source>
        <strain evidence="3 4">DSM 5391</strain>
    </source>
</reference>
<sequence length="439" mass="50526">MELTYENIKSIILGILIVTSLLLTWNLWTYQPSYEELPNSKVVKDVSLGPEKKISDIVRPNQVVFHLNNQYFGTTSDLEIEKVMSEMRGWTLGNFTNISSEVANISSLISRDEMVEIFYPGSISLNTFKSIIPIKDVPNFTFDQIVINMDVQQRNNGIIYFVSQGERRIYETPVPASFIVEFKQRYSEYALQQYTKYVPYRLATEKPIYLPEGETILDSYNYLFKDIDSEDLKNALFIDPSVVEKNYISTGKEFTDGQSLMREDLDSSMIYYVNSAVADNLEDDSEDLLQRSINFVNGHGGFTDNYRYSGIDREQKSVLFRLYDTGGHPIFGQNDPMSEIRLVWGESDISRYVRNNFYLGLLTQTNKVKLISGPEMVNSLIMKGYDIDRIENIVIGYQMSKQDAQSLLIYLEPRWYILYDGIWESFTFGGTGGEIDGLE</sequence>